<keyword evidence="2" id="KW-1133">Transmembrane helix</keyword>
<keyword evidence="1 2" id="KW-0472">Membrane</keyword>
<reference evidence="3" key="1">
    <citation type="journal article" date="2022" name="Arch. Microbiol.">
        <title>Thiomicrorhabdus immobilis sp. nov., a mesophilic sulfur-oxidizing bacterium isolated from sediment of a brackish lake in northern Japan.</title>
        <authorList>
            <person name="Kojima H."/>
            <person name="Mochizuki J."/>
            <person name="Kanda M."/>
            <person name="Watanabe T."/>
            <person name="Fukui M."/>
        </authorList>
    </citation>
    <scope>NUCLEOTIDE SEQUENCE</scope>
    <source>
        <strain evidence="3">Am19</strain>
    </source>
</reference>
<comment type="similarity">
    <text evidence="1">Belongs to the UPF0161 family.</text>
</comment>
<dbReference type="HAMAP" id="MF_00386">
    <property type="entry name" value="UPF0161_YidD"/>
    <property type="match status" value="1"/>
</dbReference>
<evidence type="ECO:0000313" key="4">
    <source>
        <dbReference type="Proteomes" id="UP001054820"/>
    </source>
</evidence>
<evidence type="ECO:0000256" key="2">
    <source>
        <dbReference type="SAM" id="Phobius"/>
    </source>
</evidence>
<accession>A0ABN6CYJ5</accession>
<keyword evidence="1" id="KW-1003">Cell membrane</keyword>
<dbReference type="NCBIfam" id="TIGR00278">
    <property type="entry name" value="membrane protein insertion efficiency factor YidD"/>
    <property type="match status" value="1"/>
</dbReference>
<keyword evidence="4" id="KW-1185">Reference proteome</keyword>
<evidence type="ECO:0000256" key="1">
    <source>
        <dbReference type="HAMAP-Rule" id="MF_00386"/>
    </source>
</evidence>
<organism evidence="3 4">
    <name type="scientific">Thiomicrorhabdus immobilis</name>
    <dbReference type="NCBI Taxonomy" id="2791037"/>
    <lineage>
        <taxon>Bacteria</taxon>
        <taxon>Pseudomonadati</taxon>
        <taxon>Pseudomonadota</taxon>
        <taxon>Gammaproteobacteria</taxon>
        <taxon>Thiotrichales</taxon>
        <taxon>Piscirickettsiaceae</taxon>
        <taxon>Thiomicrorhabdus</taxon>
    </lineage>
</organism>
<name>A0ABN6CYJ5_9GAMM</name>
<gene>
    <name evidence="3" type="ORF">THMIRHAM_19510</name>
</gene>
<evidence type="ECO:0000313" key="3">
    <source>
        <dbReference type="EMBL" id="BCN94166.1"/>
    </source>
</evidence>
<dbReference type="Proteomes" id="UP001054820">
    <property type="component" value="Chromosome"/>
</dbReference>
<dbReference type="SMART" id="SM01234">
    <property type="entry name" value="Haemolytic"/>
    <property type="match status" value="1"/>
</dbReference>
<dbReference type="RefSeq" id="WP_237261638.1">
    <property type="nucleotide sequence ID" value="NZ_AP024202.1"/>
</dbReference>
<comment type="function">
    <text evidence="1">Could be involved in insertion of integral membrane proteins into the membrane.</text>
</comment>
<dbReference type="PANTHER" id="PTHR33383">
    <property type="entry name" value="MEMBRANE PROTEIN INSERTION EFFICIENCY FACTOR-RELATED"/>
    <property type="match status" value="1"/>
</dbReference>
<sequence>MFNKFPNPFAWILIILVRFYQLFISPLLGPRCRFYPSCSSYTIEAIKTHGVICGSWLAIKRIGRCHPANPGGVDPVPSCGCKKNCTPPTEDKTGKGSD</sequence>
<feature type="transmembrane region" description="Helical" evidence="2">
    <location>
        <begin position="9"/>
        <end position="29"/>
    </location>
</feature>
<dbReference type="PANTHER" id="PTHR33383:SF1">
    <property type="entry name" value="MEMBRANE PROTEIN INSERTION EFFICIENCY FACTOR-RELATED"/>
    <property type="match status" value="1"/>
</dbReference>
<proteinExistence type="inferred from homology"/>
<keyword evidence="2" id="KW-0812">Transmembrane</keyword>
<protein>
    <recommendedName>
        <fullName evidence="1">Putative membrane protein insertion efficiency factor</fullName>
    </recommendedName>
</protein>
<comment type="subcellular location">
    <subcellularLocation>
        <location evidence="1">Cell membrane</location>
        <topology evidence="1">Peripheral membrane protein</topology>
        <orientation evidence="1">Cytoplasmic side</orientation>
    </subcellularLocation>
</comment>
<dbReference type="Pfam" id="PF01809">
    <property type="entry name" value="YidD"/>
    <property type="match status" value="1"/>
</dbReference>
<dbReference type="EMBL" id="AP024202">
    <property type="protein sequence ID" value="BCN94166.1"/>
    <property type="molecule type" value="Genomic_DNA"/>
</dbReference>
<dbReference type="InterPro" id="IPR002696">
    <property type="entry name" value="Membr_insert_effic_factor_YidD"/>
</dbReference>